<keyword evidence="3" id="KW-0413">Isomerase</keyword>
<proteinExistence type="predicted"/>
<dbReference type="PANTHER" id="PTHR30511:SF3">
    <property type="entry name" value="LYSINE RACEMASE"/>
    <property type="match status" value="1"/>
</dbReference>
<accession>A0ABS0TDQ4</accession>
<dbReference type="SUPFAM" id="SSF51419">
    <property type="entry name" value="PLP-binding barrel"/>
    <property type="match status" value="1"/>
</dbReference>
<name>A0ABS0TDQ4_9STAP</name>
<organism evidence="5 6">
    <name type="scientific">Staphylococcus canis</name>
    <dbReference type="NCBI Taxonomy" id="2724942"/>
    <lineage>
        <taxon>Bacteria</taxon>
        <taxon>Bacillati</taxon>
        <taxon>Bacillota</taxon>
        <taxon>Bacilli</taxon>
        <taxon>Bacillales</taxon>
        <taxon>Staphylococcaceae</taxon>
        <taxon>Staphylococcus</taxon>
    </lineage>
</organism>
<comment type="cofactor">
    <cofactor evidence="1">
        <name>pyridoxal 5'-phosphate</name>
        <dbReference type="ChEBI" id="CHEBI:597326"/>
    </cofactor>
</comment>
<feature type="domain" description="Alanine racemase N-terminal" evidence="4">
    <location>
        <begin position="6"/>
        <end position="214"/>
    </location>
</feature>
<evidence type="ECO:0000256" key="3">
    <source>
        <dbReference type="ARBA" id="ARBA00023235"/>
    </source>
</evidence>
<dbReference type="Pfam" id="PF01168">
    <property type="entry name" value="Ala_racemase_N"/>
    <property type="match status" value="1"/>
</dbReference>
<dbReference type="Proteomes" id="UP000751852">
    <property type="component" value="Unassembled WGS sequence"/>
</dbReference>
<dbReference type="EMBL" id="JABANU010000030">
    <property type="protein sequence ID" value="MBI5975883.1"/>
    <property type="molecule type" value="Genomic_DNA"/>
</dbReference>
<dbReference type="Gene3D" id="3.20.20.10">
    <property type="entry name" value="Alanine racemase"/>
    <property type="match status" value="1"/>
</dbReference>
<dbReference type="RefSeq" id="WP_198618655.1">
    <property type="nucleotide sequence ID" value="NZ_JABANU010000030.1"/>
</dbReference>
<protein>
    <submittedName>
        <fullName evidence="5">Alanine racemase</fullName>
    </submittedName>
</protein>
<dbReference type="InterPro" id="IPR029066">
    <property type="entry name" value="PLP-binding_barrel"/>
</dbReference>
<comment type="caution">
    <text evidence="5">The sequence shown here is derived from an EMBL/GenBank/DDBJ whole genome shotgun (WGS) entry which is preliminary data.</text>
</comment>
<evidence type="ECO:0000313" key="5">
    <source>
        <dbReference type="EMBL" id="MBI5975883.1"/>
    </source>
</evidence>
<evidence type="ECO:0000256" key="2">
    <source>
        <dbReference type="ARBA" id="ARBA00022898"/>
    </source>
</evidence>
<evidence type="ECO:0000313" key="6">
    <source>
        <dbReference type="Proteomes" id="UP000751852"/>
    </source>
</evidence>
<keyword evidence="2" id="KW-0663">Pyridoxal phosphate</keyword>
<dbReference type="InterPro" id="IPR001608">
    <property type="entry name" value="Ala_racemase_N"/>
</dbReference>
<gene>
    <name evidence="5" type="ORF">HHH54_09790</name>
</gene>
<sequence>MAQLHINLSKLRYNAVMLQHLLTKRGIQMIPVTKGVAGDAKILEVLQSVGFDSVAESRLSLIDHKSDIHYMMIKGASPNEVTDVVDLTSVSIQTERATIQSLNEGAIEKSVIHPILIMVDWKDGREGALAEEVIEMVQDVQQLDGIRLLGLAFNFMCFRPLPPTHEDIERIHQFIMKVEAESGVQFEIISGGNSSMLSLMMTQDLGRINQLRIGETWLRGYETSYNERVPQLYEDAFLLEGRIIEIKPRYDIESNETYMQALVDIGQLDTNVNGLTVVDDHLKIIGSTSDILLVDLGMTDYYQLGDRIIFQMSYNAIAQSMHMPYLTKHYTHDDGIEALIDGFKSTKIKSFSK</sequence>
<keyword evidence="6" id="KW-1185">Reference proteome</keyword>
<evidence type="ECO:0000256" key="1">
    <source>
        <dbReference type="ARBA" id="ARBA00001933"/>
    </source>
</evidence>
<dbReference type="InterPro" id="IPR000821">
    <property type="entry name" value="Ala_racemase"/>
</dbReference>
<evidence type="ECO:0000259" key="4">
    <source>
        <dbReference type="Pfam" id="PF01168"/>
    </source>
</evidence>
<dbReference type="PANTHER" id="PTHR30511">
    <property type="entry name" value="ALANINE RACEMASE"/>
    <property type="match status" value="1"/>
</dbReference>
<reference evidence="5 6" key="1">
    <citation type="submission" date="2020-04" db="EMBL/GenBank/DDBJ databases">
        <title>Staphylococcus species from domestic dog.</title>
        <authorList>
            <person name="Paterson G.K."/>
        </authorList>
    </citation>
    <scope>NUCLEOTIDE SEQUENCE [LARGE SCALE GENOMIC DNA]</scope>
    <source>
        <strain evidence="5 6">H16/1A</strain>
    </source>
</reference>